<gene>
    <name evidence="1" type="ORF">S01H4_47211</name>
</gene>
<protein>
    <submittedName>
        <fullName evidence="1">Uncharacterized protein</fullName>
    </submittedName>
</protein>
<dbReference type="AlphaFoldDB" id="X1BN14"/>
<evidence type="ECO:0000313" key="1">
    <source>
        <dbReference type="EMBL" id="GAG97334.1"/>
    </source>
</evidence>
<accession>X1BN14</accession>
<organism evidence="1">
    <name type="scientific">marine sediment metagenome</name>
    <dbReference type="NCBI Taxonomy" id="412755"/>
    <lineage>
        <taxon>unclassified sequences</taxon>
        <taxon>metagenomes</taxon>
        <taxon>ecological metagenomes</taxon>
    </lineage>
</organism>
<name>X1BN14_9ZZZZ</name>
<comment type="caution">
    <text evidence="1">The sequence shown here is derived from an EMBL/GenBank/DDBJ whole genome shotgun (WGS) entry which is preliminary data.</text>
</comment>
<sequence length="60" mass="6758">KAVRLENDVLKEKMNTMEKSLNEKLLAIIELVEGSELSKKDVKALFGSKTAQEIDDLSHE</sequence>
<feature type="non-terminal residue" evidence="1">
    <location>
        <position position="1"/>
    </location>
</feature>
<reference evidence="1" key="1">
    <citation type="journal article" date="2014" name="Front. Microbiol.">
        <title>High frequency of phylogenetically diverse reductive dehalogenase-homologous genes in deep subseafloor sedimentary metagenomes.</title>
        <authorList>
            <person name="Kawai M."/>
            <person name="Futagami T."/>
            <person name="Toyoda A."/>
            <person name="Takaki Y."/>
            <person name="Nishi S."/>
            <person name="Hori S."/>
            <person name="Arai W."/>
            <person name="Tsubouchi T."/>
            <person name="Morono Y."/>
            <person name="Uchiyama I."/>
            <person name="Ito T."/>
            <person name="Fujiyama A."/>
            <person name="Inagaki F."/>
            <person name="Takami H."/>
        </authorList>
    </citation>
    <scope>NUCLEOTIDE SEQUENCE</scope>
    <source>
        <strain evidence="1">Expedition CK06-06</strain>
    </source>
</reference>
<dbReference type="EMBL" id="BART01026474">
    <property type="protein sequence ID" value="GAG97334.1"/>
    <property type="molecule type" value="Genomic_DNA"/>
</dbReference>
<proteinExistence type="predicted"/>